<dbReference type="Proteomes" id="UP000266673">
    <property type="component" value="Unassembled WGS sequence"/>
</dbReference>
<evidence type="ECO:0000313" key="2">
    <source>
        <dbReference type="Proteomes" id="UP000266673"/>
    </source>
</evidence>
<comment type="caution">
    <text evidence="1">The sequence shown here is derived from an EMBL/GenBank/DDBJ whole genome shotgun (WGS) entry which is preliminary data.</text>
</comment>
<dbReference type="AlphaFoldDB" id="A0A397UF20"/>
<reference evidence="1 2" key="1">
    <citation type="submission" date="2018-06" db="EMBL/GenBank/DDBJ databases">
        <title>Comparative genomics reveals the genomic features of Rhizophagus irregularis, R. cerebriforme, R. diaphanum and Gigaspora rosea, and their symbiotic lifestyle signature.</title>
        <authorList>
            <person name="Morin E."/>
            <person name="San Clemente H."/>
            <person name="Chen E.C.H."/>
            <person name="De La Providencia I."/>
            <person name="Hainaut M."/>
            <person name="Kuo A."/>
            <person name="Kohler A."/>
            <person name="Murat C."/>
            <person name="Tang N."/>
            <person name="Roy S."/>
            <person name="Loubradou J."/>
            <person name="Henrissat B."/>
            <person name="Grigoriev I.V."/>
            <person name="Corradi N."/>
            <person name="Roux C."/>
            <person name="Martin F.M."/>
        </authorList>
    </citation>
    <scope>NUCLEOTIDE SEQUENCE [LARGE SCALE GENOMIC DNA]</scope>
    <source>
        <strain evidence="1 2">DAOM 194757</strain>
    </source>
</reference>
<keyword evidence="2" id="KW-1185">Reference proteome</keyword>
<organism evidence="1 2">
    <name type="scientific">Gigaspora rosea</name>
    <dbReference type="NCBI Taxonomy" id="44941"/>
    <lineage>
        <taxon>Eukaryota</taxon>
        <taxon>Fungi</taxon>
        <taxon>Fungi incertae sedis</taxon>
        <taxon>Mucoromycota</taxon>
        <taxon>Glomeromycotina</taxon>
        <taxon>Glomeromycetes</taxon>
        <taxon>Diversisporales</taxon>
        <taxon>Gigasporaceae</taxon>
        <taxon>Gigaspora</taxon>
    </lineage>
</organism>
<dbReference type="EMBL" id="QKWP01001447">
    <property type="protein sequence ID" value="RIB08892.1"/>
    <property type="molecule type" value="Genomic_DNA"/>
</dbReference>
<protein>
    <submittedName>
        <fullName evidence="1">Uncharacterized protein</fullName>
    </submittedName>
</protein>
<evidence type="ECO:0000313" key="1">
    <source>
        <dbReference type="EMBL" id="RIB08892.1"/>
    </source>
</evidence>
<accession>A0A397UF20</accession>
<name>A0A397UF20_9GLOM</name>
<sequence length="124" mass="14643">MIANPSGNQSFRSYYQPLCWFTLALRANVFRFEKQTEKIDNSSDNIQTANKDDNKSQDFSQDFLNEIIKEMYNLYKEKRLKCIKLHAVLEILEQLLIKKKQDPLENQINSTVPMILGNCYHHNK</sequence>
<proteinExistence type="predicted"/>
<gene>
    <name evidence="1" type="ORF">C2G38_2210403</name>
</gene>